<dbReference type="InterPro" id="IPR035979">
    <property type="entry name" value="RBD_domain_sf"/>
</dbReference>
<accession>W9RZW7</accession>
<gene>
    <name evidence="5" type="ORF">L484_008333</name>
</gene>
<keyword evidence="6" id="KW-1185">Reference proteome</keyword>
<reference evidence="6" key="1">
    <citation type="submission" date="2013-01" db="EMBL/GenBank/DDBJ databases">
        <title>Draft Genome Sequence of a Mulberry Tree, Morus notabilis C.K. Schneid.</title>
        <authorList>
            <person name="He N."/>
            <person name="Zhao S."/>
        </authorList>
    </citation>
    <scope>NUCLEOTIDE SEQUENCE</scope>
</reference>
<dbReference type="InterPro" id="IPR012677">
    <property type="entry name" value="Nucleotide-bd_a/b_plait_sf"/>
</dbReference>
<dbReference type="PROSITE" id="PS50102">
    <property type="entry name" value="RRM"/>
    <property type="match status" value="2"/>
</dbReference>
<evidence type="ECO:0000313" key="6">
    <source>
        <dbReference type="Proteomes" id="UP000030645"/>
    </source>
</evidence>
<evidence type="ECO:0000256" key="1">
    <source>
        <dbReference type="ARBA" id="ARBA00022884"/>
    </source>
</evidence>
<keyword evidence="5" id="KW-0687">Ribonucleoprotein</keyword>
<keyword evidence="1 2" id="KW-0694">RNA-binding</keyword>
<dbReference type="SUPFAM" id="SSF54928">
    <property type="entry name" value="RNA-binding domain, RBD"/>
    <property type="match status" value="2"/>
</dbReference>
<dbReference type="PANTHER" id="PTHR48024:SF9">
    <property type="entry name" value="UBP1-ASSOCIATED PROTEINS 1A-RELATED"/>
    <property type="match status" value="1"/>
</dbReference>
<dbReference type="Proteomes" id="UP000030645">
    <property type="component" value="Unassembled WGS sequence"/>
</dbReference>
<dbReference type="SMART" id="SM00360">
    <property type="entry name" value="RRM"/>
    <property type="match status" value="2"/>
</dbReference>
<protein>
    <submittedName>
        <fullName evidence="5">Heterogeneous nuclear ribonucleoprotein</fullName>
    </submittedName>
</protein>
<feature type="compositionally biased region" description="Basic and acidic residues" evidence="3">
    <location>
        <begin position="15"/>
        <end position="35"/>
    </location>
</feature>
<evidence type="ECO:0000313" key="5">
    <source>
        <dbReference type="EMBL" id="EXC19708.1"/>
    </source>
</evidence>
<dbReference type="AlphaFoldDB" id="W9RZW7"/>
<dbReference type="STRING" id="981085.W9RZW7"/>
<feature type="domain" description="RRM" evidence="4">
    <location>
        <begin position="89"/>
        <end position="172"/>
    </location>
</feature>
<dbReference type="Pfam" id="PF00076">
    <property type="entry name" value="RRM_1"/>
    <property type="match status" value="2"/>
</dbReference>
<name>W9RZW7_9ROSA</name>
<feature type="domain" description="RRM" evidence="4">
    <location>
        <begin position="186"/>
        <end position="262"/>
    </location>
</feature>
<proteinExistence type="predicted"/>
<organism evidence="5 6">
    <name type="scientific">Morus notabilis</name>
    <dbReference type="NCBI Taxonomy" id="981085"/>
    <lineage>
        <taxon>Eukaryota</taxon>
        <taxon>Viridiplantae</taxon>
        <taxon>Streptophyta</taxon>
        <taxon>Embryophyta</taxon>
        <taxon>Tracheophyta</taxon>
        <taxon>Spermatophyta</taxon>
        <taxon>Magnoliopsida</taxon>
        <taxon>eudicotyledons</taxon>
        <taxon>Gunneridae</taxon>
        <taxon>Pentapetalae</taxon>
        <taxon>rosids</taxon>
        <taxon>fabids</taxon>
        <taxon>Rosales</taxon>
        <taxon>Moraceae</taxon>
        <taxon>Moreae</taxon>
        <taxon>Morus</taxon>
    </lineage>
</organism>
<feature type="region of interest" description="Disordered" evidence="3">
    <location>
        <begin position="1"/>
        <end position="39"/>
    </location>
</feature>
<evidence type="ECO:0000259" key="4">
    <source>
        <dbReference type="PROSITE" id="PS50102"/>
    </source>
</evidence>
<dbReference type="eggNOG" id="KOG0118">
    <property type="taxonomic scope" value="Eukaryota"/>
</dbReference>
<dbReference type="GO" id="GO:0005634">
    <property type="term" value="C:nucleus"/>
    <property type="evidence" value="ECO:0007669"/>
    <property type="project" value="TreeGrafter"/>
</dbReference>
<dbReference type="EMBL" id="KE345890">
    <property type="protein sequence ID" value="EXC19708.1"/>
    <property type="molecule type" value="Genomic_DNA"/>
</dbReference>
<dbReference type="InterPro" id="IPR050886">
    <property type="entry name" value="RNA-binding_reg"/>
</dbReference>
<dbReference type="PANTHER" id="PTHR48024">
    <property type="entry name" value="GEO13361P1-RELATED"/>
    <property type="match status" value="1"/>
</dbReference>
<sequence length="324" mass="35825">MAKKRKLQSSPSNEPAKKQHEQPKIFEKVEGKEEAETAINRTADDEPIEKLLEAFGKEQLVNLLREAAEKHCDVADRVRKIGNEDQALRKIFIRGLEWATTSETLRSVFEEYGEIEDCTVICDMVSGKSKGYGFILFKTRSGARKALKEPEKKIGNRTTFSQLSMGVVPAAASAQPQGPSSEETQRKIYVSNVGAELDPEKLTVFFSKYGEIERGPLGLDRVTRKPKGFCLFAYKTVDGARKALVEPVKDFEGHRLFCARSIDGPKLCKTHPSQHHHHNQRKETPVSVGDFFKPVVGGRGHLVAGPGGFNLAATPAQVLNPALG</sequence>
<dbReference type="InterPro" id="IPR000504">
    <property type="entry name" value="RRM_dom"/>
</dbReference>
<evidence type="ECO:0000256" key="3">
    <source>
        <dbReference type="SAM" id="MobiDB-lite"/>
    </source>
</evidence>
<dbReference type="Gene3D" id="3.30.70.330">
    <property type="match status" value="2"/>
</dbReference>
<dbReference type="GO" id="GO:0003723">
    <property type="term" value="F:RNA binding"/>
    <property type="evidence" value="ECO:0007669"/>
    <property type="project" value="UniProtKB-UniRule"/>
</dbReference>
<dbReference type="GO" id="GO:1990904">
    <property type="term" value="C:ribonucleoprotein complex"/>
    <property type="evidence" value="ECO:0007669"/>
    <property type="project" value="UniProtKB-KW"/>
</dbReference>
<evidence type="ECO:0000256" key="2">
    <source>
        <dbReference type="PROSITE-ProRule" id="PRU00176"/>
    </source>
</evidence>